<evidence type="ECO:0000256" key="1">
    <source>
        <dbReference type="SAM" id="MobiDB-lite"/>
    </source>
</evidence>
<dbReference type="Proteomes" id="UP000045706">
    <property type="component" value="Unassembled WGS sequence"/>
</dbReference>
<evidence type="ECO:0000313" key="4">
    <source>
        <dbReference type="Proteomes" id="UP000045706"/>
    </source>
</evidence>
<feature type="compositionally biased region" description="Basic and acidic residues" evidence="1">
    <location>
        <begin position="318"/>
        <end position="330"/>
    </location>
</feature>
<gene>
    <name evidence="3" type="ORF">BN1723_008325</name>
</gene>
<feature type="region of interest" description="Disordered" evidence="1">
    <location>
        <begin position="1"/>
        <end position="22"/>
    </location>
</feature>
<feature type="compositionally biased region" description="Polar residues" evidence="1">
    <location>
        <begin position="398"/>
        <end position="414"/>
    </location>
</feature>
<evidence type="ECO:0000256" key="2">
    <source>
        <dbReference type="SAM" id="Phobius"/>
    </source>
</evidence>
<feature type="transmembrane region" description="Helical" evidence="2">
    <location>
        <begin position="467"/>
        <end position="485"/>
    </location>
</feature>
<dbReference type="AlphaFoldDB" id="A0A0G4NRD4"/>
<feature type="region of interest" description="Disordered" evidence="1">
    <location>
        <begin position="397"/>
        <end position="455"/>
    </location>
</feature>
<accession>A0A0G4NRD4</accession>
<feature type="region of interest" description="Disordered" evidence="1">
    <location>
        <begin position="304"/>
        <end position="360"/>
    </location>
</feature>
<keyword evidence="2" id="KW-0472">Membrane</keyword>
<organism evidence="3 4">
    <name type="scientific">Verticillium longisporum</name>
    <name type="common">Verticillium dahliae var. longisporum</name>
    <dbReference type="NCBI Taxonomy" id="100787"/>
    <lineage>
        <taxon>Eukaryota</taxon>
        <taxon>Fungi</taxon>
        <taxon>Dikarya</taxon>
        <taxon>Ascomycota</taxon>
        <taxon>Pezizomycotina</taxon>
        <taxon>Sordariomycetes</taxon>
        <taxon>Hypocreomycetidae</taxon>
        <taxon>Glomerellales</taxon>
        <taxon>Plectosphaerellaceae</taxon>
        <taxon>Verticillium</taxon>
    </lineage>
</organism>
<protein>
    <submittedName>
        <fullName evidence="3">Uncharacterized protein</fullName>
    </submittedName>
</protein>
<sequence length="514" mass="57908">MADSDDQSDERDPQNDGYRGIRSCSTHAEALAAMEDDLDSHRTGENAELKSEVALLLRDFYDKIDKYAKPPAAHRDIVYVRSIKKALDAAIQHREAGEAFSHRLPSSAQMLALRYTHQSGTLEEDVCAVLVDYQVQYGAPVPFLGFGYTAMPVHELLLATPVQPTHVMDEHDHLAAQHATPSEEMKDQLERREEQQSEQNDVASVQSEAPRPTMPVEEDPSLNFGGPDAEFDQMDFNAWNLQRTMKLRQDLQGLREMTAETTTAQRAEIDALKTHREETAYLLSILLRQMQEYRGELRALKAQVAVPTPPHSQHSRKRSVDTSVLKDETRKKARTEAVPPPTHRPYDTNHAANPTAKTATSVLDKQLGRIAMLRDEIQASKQCFSLCEPLCAEKDRASTNTNDGPHASASTEVSYTEVPDRAIERDTVNPKRAEPPQGQKAAPKTRPPLDPNSKEYKKEYNSLTRRWTAGLIAMPILLVTSYYLFDRIILGHEKKELHRFHSSKNPDESPIKSF</sequence>
<feature type="region of interest" description="Disordered" evidence="1">
    <location>
        <begin position="180"/>
        <end position="229"/>
    </location>
</feature>
<dbReference type="EMBL" id="CVQI01038161">
    <property type="protein sequence ID" value="CRK49005.1"/>
    <property type="molecule type" value="Genomic_DNA"/>
</dbReference>
<proteinExistence type="predicted"/>
<keyword evidence="2" id="KW-1133">Transmembrane helix</keyword>
<feature type="compositionally biased region" description="Polar residues" evidence="1">
    <location>
        <begin position="350"/>
        <end position="360"/>
    </location>
</feature>
<keyword evidence="2" id="KW-0812">Transmembrane</keyword>
<feature type="compositionally biased region" description="Basic and acidic residues" evidence="1">
    <location>
        <begin position="418"/>
        <end position="434"/>
    </location>
</feature>
<feature type="compositionally biased region" description="Basic and acidic residues" evidence="1">
    <location>
        <begin position="180"/>
        <end position="195"/>
    </location>
</feature>
<reference evidence="4" key="1">
    <citation type="submission" date="2015-05" db="EMBL/GenBank/DDBJ databases">
        <authorList>
            <person name="Fogelqvist Johan"/>
        </authorList>
    </citation>
    <scope>NUCLEOTIDE SEQUENCE [LARGE SCALE GENOMIC DNA]</scope>
</reference>
<evidence type="ECO:0000313" key="3">
    <source>
        <dbReference type="EMBL" id="CRK49005.1"/>
    </source>
</evidence>
<name>A0A0G4NRD4_VERLO</name>